<organism evidence="6 7">
    <name type="scientific">Propionicimonas paludicola</name>
    <dbReference type="NCBI Taxonomy" id="185243"/>
    <lineage>
        <taxon>Bacteria</taxon>
        <taxon>Bacillati</taxon>
        <taxon>Actinomycetota</taxon>
        <taxon>Actinomycetes</taxon>
        <taxon>Propionibacteriales</taxon>
        <taxon>Nocardioidaceae</taxon>
        <taxon>Propionicimonas</taxon>
    </lineage>
</organism>
<keyword evidence="2 4" id="KW-0560">Oxidoreductase</keyword>
<dbReference type="Gene3D" id="3.40.309.10">
    <property type="entry name" value="Aldehyde Dehydrogenase, Chain A, domain 2"/>
    <property type="match status" value="1"/>
</dbReference>
<comment type="caution">
    <text evidence="6">The sequence shown here is derived from an EMBL/GenBank/DDBJ whole genome shotgun (WGS) entry which is preliminary data.</text>
</comment>
<keyword evidence="7" id="KW-1185">Reference proteome</keyword>
<dbReference type="GO" id="GO:0016620">
    <property type="term" value="F:oxidoreductase activity, acting on the aldehyde or oxo group of donors, NAD or NADP as acceptor"/>
    <property type="evidence" value="ECO:0007669"/>
    <property type="project" value="InterPro"/>
</dbReference>
<evidence type="ECO:0000256" key="2">
    <source>
        <dbReference type="ARBA" id="ARBA00023002"/>
    </source>
</evidence>
<dbReference type="InterPro" id="IPR016163">
    <property type="entry name" value="Ald_DH_C"/>
</dbReference>
<dbReference type="AlphaFoldDB" id="A0A2A9CMU5"/>
<dbReference type="Pfam" id="PF00171">
    <property type="entry name" value="Aldedh"/>
    <property type="match status" value="1"/>
</dbReference>
<dbReference type="InterPro" id="IPR015590">
    <property type="entry name" value="Aldehyde_DH_dom"/>
</dbReference>
<dbReference type="EMBL" id="PDJC01000001">
    <property type="protein sequence ID" value="PFG15744.1"/>
    <property type="molecule type" value="Genomic_DNA"/>
</dbReference>
<proteinExistence type="inferred from homology"/>
<evidence type="ECO:0000256" key="3">
    <source>
        <dbReference type="PROSITE-ProRule" id="PRU10007"/>
    </source>
</evidence>
<evidence type="ECO:0000256" key="1">
    <source>
        <dbReference type="ARBA" id="ARBA00009986"/>
    </source>
</evidence>
<dbReference type="InterPro" id="IPR029510">
    <property type="entry name" value="Ald_DH_CS_GLU"/>
</dbReference>
<accession>A0A2A9CMU5</accession>
<sequence>MRVSSEQLIVRRPFDASEYGVLSAAAPSDVIAAAARGRAAQPAWAALPVRERARVLSRLAEVILANRDRVLDTIQDETGKSRLSAFEEVLDAARAVRVFARQAPGLLRPTRRAGAIPVLTKTVEHHVPLGLVGIINPWNYPFNLPASDAAQALLAGNAVILKPDSQTPHCGLLLAELLADAGLPDGLFQVVTGAGSVLGPALVEAVDFLMFTGSTATGKVLAHACAERLIGFSAELGGKNPLLVLADANVPAAVAGTVRGAFANTGQVCVGIERVYVVAEVWDAFVAGLVAAVGELRIGAGHDWSIDVGSLSSAKQLATISAHVDDAVAKGATVLAGGRARPDLGPYFYEPTVLTDVTEEMTLCRDETFGPVVSLYRVADEAEAIARANDSVYGLNASVWSARRGEAVAAQLRAGTVNVNESYAAAWGSHAAPMGGFGESGMGRRHGSQGLLKYTEAQSVAVQRLHPIAPPRGFTNQRYADLMTKAIALLNKVN</sequence>
<evidence type="ECO:0000313" key="6">
    <source>
        <dbReference type="EMBL" id="PFG15744.1"/>
    </source>
</evidence>
<evidence type="ECO:0000259" key="5">
    <source>
        <dbReference type="Pfam" id="PF00171"/>
    </source>
</evidence>
<dbReference type="PROSITE" id="PS00687">
    <property type="entry name" value="ALDEHYDE_DEHYDR_GLU"/>
    <property type="match status" value="1"/>
</dbReference>
<dbReference type="SUPFAM" id="SSF53720">
    <property type="entry name" value="ALDH-like"/>
    <property type="match status" value="1"/>
</dbReference>
<dbReference type="InterPro" id="IPR016160">
    <property type="entry name" value="Ald_DH_CS_CYS"/>
</dbReference>
<comment type="similarity">
    <text evidence="1 4">Belongs to the aldehyde dehydrogenase family.</text>
</comment>
<evidence type="ECO:0000256" key="4">
    <source>
        <dbReference type="RuleBase" id="RU003345"/>
    </source>
</evidence>
<dbReference type="NCBIfam" id="NF006916">
    <property type="entry name" value="PRK09407.1"/>
    <property type="match status" value="1"/>
</dbReference>
<dbReference type="PANTHER" id="PTHR11699">
    <property type="entry name" value="ALDEHYDE DEHYDROGENASE-RELATED"/>
    <property type="match status" value="1"/>
</dbReference>
<dbReference type="InterPro" id="IPR016162">
    <property type="entry name" value="Ald_DH_N"/>
</dbReference>
<gene>
    <name evidence="6" type="ORF">ATK74_0264</name>
</gene>
<name>A0A2A9CMU5_9ACTN</name>
<reference evidence="6 7" key="1">
    <citation type="submission" date="2017-10" db="EMBL/GenBank/DDBJ databases">
        <title>Sequencing the genomes of 1000 actinobacteria strains.</title>
        <authorList>
            <person name="Klenk H.-P."/>
        </authorList>
    </citation>
    <scope>NUCLEOTIDE SEQUENCE [LARGE SCALE GENOMIC DNA]</scope>
    <source>
        <strain evidence="6 7">DSM 15597</strain>
    </source>
</reference>
<dbReference type="Proteomes" id="UP000226079">
    <property type="component" value="Unassembled WGS sequence"/>
</dbReference>
<protein>
    <submittedName>
        <fullName evidence="6">Succinate-semialdehyde dehydrogenase/glutarate-semialdehyde dehydrogenase</fullName>
    </submittedName>
</protein>
<feature type="active site" evidence="3">
    <location>
        <position position="235"/>
    </location>
</feature>
<evidence type="ECO:0000313" key="7">
    <source>
        <dbReference type="Proteomes" id="UP000226079"/>
    </source>
</evidence>
<feature type="domain" description="Aldehyde dehydrogenase" evidence="5">
    <location>
        <begin position="5"/>
        <end position="460"/>
    </location>
</feature>
<dbReference type="InterPro" id="IPR016161">
    <property type="entry name" value="Ald_DH/histidinol_DH"/>
</dbReference>
<dbReference type="OrthoDB" id="6882680at2"/>
<dbReference type="Gene3D" id="3.40.605.10">
    <property type="entry name" value="Aldehyde Dehydrogenase, Chain A, domain 1"/>
    <property type="match status" value="1"/>
</dbReference>
<dbReference type="FunFam" id="3.40.309.10:FF:000009">
    <property type="entry name" value="Aldehyde dehydrogenase A"/>
    <property type="match status" value="1"/>
</dbReference>
<dbReference type="PROSITE" id="PS00070">
    <property type="entry name" value="ALDEHYDE_DEHYDR_CYS"/>
    <property type="match status" value="1"/>
</dbReference>